<dbReference type="EMBL" id="CAKXAJ010026073">
    <property type="protein sequence ID" value="CAH2254296.1"/>
    <property type="molecule type" value="Genomic_DNA"/>
</dbReference>
<dbReference type="AlphaFoldDB" id="A0A8S4S605"/>
<accession>A0A8S4S605</accession>
<name>A0A8S4S605_9NEOP</name>
<evidence type="ECO:0000313" key="2">
    <source>
        <dbReference type="Proteomes" id="UP000838756"/>
    </source>
</evidence>
<evidence type="ECO:0000313" key="1">
    <source>
        <dbReference type="EMBL" id="CAH2254296.1"/>
    </source>
</evidence>
<protein>
    <submittedName>
        <fullName evidence="1">Jg7271 protein</fullName>
    </submittedName>
</protein>
<keyword evidence="2" id="KW-1185">Reference proteome</keyword>
<sequence length="115" mass="12204">MLSKACGVHQPALDQFGGLSPESLLLFEETGTVITYLSRLAKGINLTNYAGKFLFVLYAKVTFDNKDGEIKPSSSSSSVPGPFPHLVGLGPSVVRMATDAAPRWITPASRPAPKA</sequence>
<organism evidence="1 2">
    <name type="scientific">Pararge aegeria aegeria</name>
    <dbReference type="NCBI Taxonomy" id="348720"/>
    <lineage>
        <taxon>Eukaryota</taxon>
        <taxon>Metazoa</taxon>
        <taxon>Ecdysozoa</taxon>
        <taxon>Arthropoda</taxon>
        <taxon>Hexapoda</taxon>
        <taxon>Insecta</taxon>
        <taxon>Pterygota</taxon>
        <taxon>Neoptera</taxon>
        <taxon>Endopterygota</taxon>
        <taxon>Lepidoptera</taxon>
        <taxon>Glossata</taxon>
        <taxon>Ditrysia</taxon>
        <taxon>Papilionoidea</taxon>
        <taxon>Nymphalidae</taxon>
        <taxon>Satyrinae</taxon>
        <taxon>Satyrini</taxon>
        <taxon>Parargina</taxon>
        <taxon>Pararge</taxon>
    </lineage>
</organism>
<reference evidence="1" key="1">
    <citation type="submission" date="2022-03" db="EMBL/GenBank/DDBJ databases">
        <authorList>
            <person name="Lindestad O."/>
        </authorList>
    </citation>
    <scope>NUCLEOTIDE SEQUENCE</scope>
</reference>
<proteinExistence type="predicted"/>
<comment type="caution">
    <text evidence="1">The sequence shown here is derived from an EMBL/GenBank/DDBJ whole genome shotgun (WGS) entry which is preliminary data.</text>
</comment>
<gene>
    <name evidence="1" type="primary">jg7271</name>
    <name evidence="1" type="ORF">PAEG_LOCUS22644</name>
</gene>
<dbReference type="OrthoDB" id="10256463at2759"/>
<dbReference type="Proteomes" id="UP000838756">
    <property type="component" value="Unassembled WGS sequence"/>
</dbReference>